<comment type="cofactor">
    <cofactor evidence="10">
        <name>[4Fe-4S] cluster</name>
        <dbReference type="ChEBI" id="CHEBI:49883"/>
    </cofactor>
    <text evidence="10">Binds 1 [4Fe-4S] cluster per subunit. The cluster is coordinated with 3 cysteines and an exchangeable S-adenosyl-L-methionine.</text>
</comment>
<evidence type="ECO:0000256" key="5">
    <source>
        <dbReference type="ARBA" id="ARBA00022833"/>
    </source>
</evidence>
<feature type="binding site" evidence="10">
    <location>
        <position position="590"/>
    </location>
    <ligand>
        <name>[4Fe-4S] cluster</name>
        <dbReference type="ChEBI" id="CHEBI:49883"/>
        <note>4Fe-4S-S-AdoMet</note>
    </ligand>
</feature>
<feature type="binding site" evidence="10">
    <location>
        <position position="306"/>
    </location>
    <ligand>
        <name>substrate</name>
    </ligand>
</feature>
<dbReference type="Gene3D" id="6.10.250.620">
    <property type="match status" value="1"/>
</dbReference>
<reference evidence="12 13" key="1">
    <citation type="submission" date="2020-07" db="EMBL/GenBank/DDBJ databases">
        <title>Pusillimonas sp. nov., isolated from poultry manure in Taiwan.</title>
        <authorList>
            <person name="Lin S.-Y."/>
            <person name="Tang Y.-S."/>
            <person name="Young C.-C."/>
        </authorList>
    </citation>
    <scope>NUCLEOTIDE SEQUENCE [LARGE SCALE GENOMIC DNA]</scope>
    <source>
        <strain evidence="12 13">CC-YST705</strain>
    </source>
</reference>
<feature type="domain" description="ThiC-associated" evidence="11">
    <location>
        <begin position="27"/>
        <end position="103"/>
    </location>
</feature>
<evidence type="ECO:0000256" key="7">
    <source>
        <dbReference type="ARBA" id="ARBA00023004"/>
    </source>
</evidence>
<dbReference type="InterPro" id="IPR002817">
    <property type="entry name" value="ThiC/BzaA/B"/>
</dbReference>
<dbReference type="RefSeq" id="WP_226954461.1">
    <property type="nucleotide sequence ID" value="NZ_JACDXW010000005.1"/>
</dbReference>
<dbReference type="NCBIfam" id="TIGR00190">
    <property type="entry name" value="thiC"/>
    <property type="match status" value="1"/>
</dbReference>
<dbReference type="EMBL" id="JACDXW010000005">
    <property type="protein sequence ID" value="MCB5364083.1"/>
    <property type="molecule type" value="Genomic_DNA"/>
</dbReference>
<dbReference type="SFLD" id="SFLDS00113">
    <property type="entry name" value="Radical_SAM_Phosphomethylpyrim"/>
    <property type="match status" value="1"/>
</dbReference>
<evidence type="ECO:0000256" key="9">
    <source>
        <dbReference type="ARBA" id="ARBA00023239"/>
    </source>
</evidence>
<evidence type="ECO:0000256" key="3">
    <source>
        <dbReference type="ARBA" id="ARBA00022691"/>
    </source>
</evidence>
<dbReference type="NCBIfam" id="NF009895">
    <property type="entry name" value="PRK13352.1"/>
    <property type="match status" value="1"/>
</dbReference>
<dbReference type="Pfam" id="PF13667">
    <property type="entry name" value="ThiC-associated"/>
    <property type="match status" value="1"/>
</dbReference>
<keyword evidence="2 10" id="KW-0004">4Fe-4S</keyword>
<sequence>MNSPVSRQAKTAFEAASATVDSAAVAPLPSSRKVYQTGSRPDIRVPFREITLTETPTMFGGEVNPPITVYDTSGPYTDPAAHIDIRQGLPALRAAWIEERGDTDRLDGPSSAFGQERLQDPALIAMRFGLQRPPQRAKAGRNVTQMHYARRGIVTPEMEFVAIRENLRREQYIETLKNSGPQGAKMAERMTRQHPGQSFGAAIPNVITPEFVRSEVARGRAIIPANINHPESEPMAIGRNFLTKVNANIGNSAVSSGIAEEVEKMTWSIRWGGDTVMDLSTGKHIHETREWIVRNSPVPIGTVPLYQALEKVDGKAEELTWEIFRDTLIEQAEQGVDYFTIHAGVRLPFVPLTADRMTGIVSRGGSIIAKWCLAHHRESFIYEHFEDICEIMKAYDVAFSLGDGLRPGSIWDANDEAQFAELKTLGELTQIAWKHDVQVMIEGPGHVPMQMIKENMDLQLEHCHEAPFYTLGPLTTDIAPGYDHITSGIGAAQIGWYGTAMLCYVTPKEHLGLPNKDDVKTGIITYKIAAHASDLAKGFPGAAFRDHAMSKARFEFRWEDQFNIGLDPDTARAFHDETLPKDSMKVAHFCSMCGPHFCSMKITQDVREYAQKHGLGEKAALQRGMQEKAVEFIKQGAKLYSVE</sequence>
<dbReference type="Pfam" id="PF01964">
    <property type="entry name" value="ThiC_Rad_SAM"/>
    <property type="match status" value="1"/>
</dbReference>
<keyword evidence="9 10" id="KW-0456">Lyase</keyword>
<evidence type="ECO:0000256" key="2">
    <source>
        <dbReference type="ARBA" id="ARBA00022485"/>
    </source>
</evidence>
<dbReference type="PANTHER" id="PTHR30557">
    <property type="entry name" value="THIAMINE BIOSYNTHESIS PROTEIN THIC"/>
    <property type="match status" value="1"/>
</dbReference>
<feature type="binding site" evidence="10">
    <location>
        <position position="446"/>
    </location>
    <ligand>
        <name>Zn(2+)</name>
        <dbReference type="ChEBI" id="CHEBI:29105"/>
    </ligand>
</feature>
<feature type="binding site" evidence="10">
    <location>
        <position position="598"/>
    </location>
    <ligand>
        <name>[4Fe-4S] cluster</name>
        <dbReference type="ChEBI" id="CHEBI:49883"/>
        <note>4Fe-4S-S-AdoMet</note>
    </ligand>
</feature>
<comment type="function">
    <text evidence="1 10">Catalyzes the synthesis of the hydroxymethylpyrimidine phosphate (HMP-P) moiety of thiamine from aminoimidazole ribotide (AIR) in a radical S-adenosyl-L-methionine (SAM)-dependent reaction.</text>
</comment>
<feature type="binding site" evidence="10">
    <location>
        <position position="442"/>
    </location>
    <ligand>
        <name>substrate</name>
    </ligand>
</feature>
<keyword evidence="4 10" id="KW-0479">Metal-binding</keyword>
<dbReference type="PANTHER" id="PTHR30557:SF1">
    <property type="entry name" value="PHOSPHOMETHYLPYRIMIDINE SYNTHASE, CHLOROPLASTIC"/>
    <property type="match status" value="1"/>
</dbReference>
<dbReference type="GO" id="GO:0070284">
    <property type="term" value="F:phosphomethylpyrimidine synthase activity"/>
    <property type="evidence" value="ECO:0007669"/>
    <property type="project" value="UniProtKB-EC"/>
</dbReference>
<evidence type="ECO:0000259" key="11">
    <source>
        <dbReference type="Pfam" id="PF13667"/>
    </source>
</evidence>
<dbReference type="InterPro" id="IPR037509">
    <property type="entry name" value="ThiC"/>
</dbReference>
<dbReference type="EC" id="4.1.99.17" evidence="10"/>
<dbReference type="NCBIfam" id="NF006763">
    <property type="entry name" value="PRK09284.1"/>
    <property type="match status" value="1"/>
</dbReference>
<dbReference type="InterPro" id="IPR025747">
    <property type="entry name" value="ThiC-associated_dom"/>
</dbReference>
<organism evidence="12 13">
    <name type="scientific">Mesopusillimonas faecipullorum</name>
    <dbReference type="NCBI Taxonomy" id="2755040"/>
    <lineage>
        <taxon>Bacteria</taxon>
        <taxon>Pseudomonadati</taxon>
        <taxon>Pseudomonadota</taxon>
        <taxon>Betaproteobacteria</taxon>
        <taxon>Burkholderiales</taxon>
        <taxon>Alcaligenaceae</taxon>
        <taxon>Mesopusillimonas</taxon>
    </lineage>
</organism>
<evidence type="ECO:0000256" key="8">
    <source>
        <dbReference type="ARBA" id="ARBA00023014"/>
    </source>
</evidence>
<feature type="binding site" evidence="10">
    <location>
        <position position="277"/>
    </location>
    <ligand>
        <name>substrate</name>
    </ligand>
</feature>
<keyword evidence="7 10" id="KW-0408">Iron</keyword>
<feature type="binding site" evidence="10">
    <location>
        <begin position="362"/>
        <end position="364"/>
    </location>
    <ligand>
        <name>substrate</name>
    </ligand>
</feature>
<proteinExistence type="inferred from homology"/>
<keyword evidence="8 10" id="KW-0411">Iron-sulfur</keyword>
<comment type="pathway">
    <text evidence="10">Cofactor biosynthesis; thiamine diphosphate biosynthesis.</text>
</comment>
<evidence type="ECO:0000256" key="1">
    <source>
        <dbReference type="ARBA" id="ARBA00003175"/>
    </source>
</evidence>
<feature type="binding site" evidence="10">
    <location>
        <position position="248"/>
    </location>
    <ligand>
        <name>substrate</name>
    </ligand>
</feature>
<dbReference type="HAMAP" id="MF_00089">
    <property type="entry name" value="ThiC"/>
    <property type="match status" value="1"/>
</dbReference>
<evidence type="ECO:0000256" key="10">
    <source>
        <dbReference type="HAMAP-Rule" id="MF_00089"/>
    </source>
</evidence>
<protein>
    <recommendedName>
        <fullName evidence="10">Phosphomethylpyrimidine synthase</fullName>
        <ecNumber evidence="10">4.1.99.17</ecNumber>
    </recommendedName>
    <alternativeName>
        <fullName evidence="10">Hydroxymethylpyrimidine phosphate synthase</fullName>
        <shortName evidence="10">HMP-P synthase</shortName>
        <shortName evidence="10">HMP-phosphate synthase</shortName>
        <shortName evidence="10">HMPP synthase</shortName>
    </alternativeName>
    <alternativeName>
        <fullName evidence="10">Thiamine biosynthesis protein ThiC</fullName>
    </alternativeName>
</protein>
<evidence type="ECO:0000256" key="4">
    <source>
        <dbReference type="ARBA" id="ARBA00022723"/>
    </source>
</evidence>
<dbReference type="InterPro" id="IPR038521">
    <property type="entry name" value="ThiC/Bza_core_dom"/>
</dbReference>
<keyword evidence="3 10" id="KW-0949">S-adenosyl-L-methionine</keyword>
<feature type="binding site" evidence="10">
    <location>
        <position position="469"/>
    </location>
    <ligand>
        <name>substrate</name>
    </ligand>
</feature>
<evidence type="ECO:0000313" key="13">
    <source>
        <dbReference type="Proteomes" id="UP000776983"/>
    </source>
</evidence>
<keyword evidence="13" id="KW-1185">Reference proteome</keyword>
<comment type="caution">
    <text evidence="12">The sequence shown here is derived from an EMBL/GenBank/DDBJ whole genome shotgun (WGS) entry which is preliminary data.</text>
</comment>
<dbReference type="Proteomes" id="UP000776983">
    <property type="component" value="Unassembled WGS sequence"/>
</dbReference>
<evidence type="ECO:0000256" key="6">
    <source>
        <dbReference type="ARBA" id="ARBA00022977"/>
    </source>
</evidence>
<name>A0ABS8CDH0_9BURK</name>
<dbReference type="SFLD" id="SFLDF00407">
    <property type="entry name" value="phosphomethylpyrimidine_syntha"/>
    <property type="match status" value="1"/>
</dbReference>
<comment type="similarity">
    <text evidence="10">Belongs to the ThiC family.</text>
</comment>
<dbReference type="Gene3D" id="3.20.20.540">
    <property type="entry name" value="Radical SAM ThiC family, central domain"/>
    <property type="match status" value="1"/>
</dbReference>
<feature type="binding site" evidence="10">
    <location>
        <position position="342"/>
    </location>
    <ligand>
        <name>substrate</name>
    </ligand>
</feature>
<accession>A0ABS8CDH0</accession>
<evidence type="ECO:0000313" key="12">
    <source>
        <dbReference type="EMBL" id="MCB5364083.1"/>
    </source>
</evidence>
<keyword evidence="5 10" id="KW-0862">Zinc</keyword>
<keyword evidence="6 10" id="KW-0784">Thiamine biosynthesis</keyword>
<feature type="binding site" evidence="10">
    <location>
        <begin position="403"/>
        <end position="406"/>
    </location>
    <ligand>
        <name>substrate</name>
    </ligand>
</feature>
<comment type="catalytic activity">
    <reaction evidence="10">
        <text>5-amino-1-(5-phospho-beta-D-ribosyl)imidazole + S-adenosyl-L-methionine = 4-amino-2-methyl-5-(phosphooxymethyl)pyrimidine + CO + 5'-deoxyadenosine + formate + L-methionine + 3 H(+)</text>
        <dbReference type="Rhea" id="RHEA:24840"/>
        <dbReference type="ChEBI" id="CHEBI:15378"/>
        <dbReference type="ChEBI" id="CHEBI:15740"/>
        <dbReference type="ChEBI" id="CHEBI:17245"/>
        <dbReference type="ChEBI" id="CHEBI:17319"/>
        <dbReference type="ChEBI" id="CHEBI:57844"/>
        <dbReference type="ChEBI" id="CHEBI:58354"/>
        <dbReference type="ChEBI" id="CHEBI:59789"/>
        <dbReference type="ChEBI" id="CHEBI:137981"/>
        <dbReference type="EC" id="4.1.99.17"/>
    </reaction>
</comment>
<dbReference type="SFLD" id="SFLDG01114">
    <property type="entry name" value="phosphomethylpyrimidine_syntha"/>
    <property type="match status" value="1"/>
</dbReference>
<comment type="subunit">
    <text evidence="10">Homodimer.</text>
</comment>
<feature type="binding site" evidence="10">
    <location>
        <position position="510"/>
    </location>
    <ligand>
        <name>Zn(2+)</name>
        <dbReference type="ChEBI" id="CHEBI:29105"/>
    </ligand>
</feature>
<gene>
    <name evidence="10 12" type="primary">thiC</name>
    <name evidence="12" type="ORF">H0484_10035</name>
</gene>
<feature type="binding site" evidence="10">
    <location>
        <position position="593"/>
    </location>
    <ligand>
        <name>[4Fe-4S] cluster</name>
        <dbReference type="ChEBI" id="CHEBI:49883"/>
        <note>4Fe-4S-S-AdoMet</note>
    </ligand>
</feature>